<sequence>MGKDITSSEEAVYKRAEDITDEDIIDLEETVTKRDAALEEEKRFDVDYQLSADGVSKNRRGGIDQDE</sequence>
<accession>A0A4Y8CLK5</accession>
<gene>
    <name evidence="1" type="ORF">BOTCAL_0582g00070</name>
</gene>
<dbReference type="EMBL" id="PHWZ01000579">
    <property type="protein sequence ID" value="TEY35758.1"/>
    <property type="molecule type" value="Genomic_DNA"/>
</dbReference>
<keyword evidence="2" id="KW-1185">Reference proteome</keyword>
<dbReference type="AlphaFoldDB" id="A0A4Y8CLK5"/>
<protein>
    <submittedName>
        <fullName evidence="1">Uncharacterized protein</fullName>
    </submittedName>
</protein>
<name>A0A4Y8CLK5_9HELO</name>
<dbReference type="Proteomes" id="UP000297299">
    <property type="component" value="Unassembled WGS sequence"/>
</dbReference>
<reference evidence="1 2" key="1">
    <citation type="submission" date="2017-11" db="EMBL/GenBank/DDBJ databases">
        <title>Comparative genomics of Botrytis spp.</title>
        <authorList>
            <person name="Valero-Jimenez C.A."/>
            <person name="Tapia P."/>
            <person name="Veloso J."/>
            <person name="Silva-Moreno E."/>
            <person name="Staats M."/>
            <person name="Valdes J.H."/>
            <person name="Van Kan J.A.L."/>
        </authorList>
    </citation>
    <scope>NUCLEOTIDE SEQUENCE [LARGE SCALE GENOMIC DNA]</scope>
    <source>
        <strain evidence="1 2">MUCL2830</strain>
    </source>
</reference>
<comment type="caution">
    <text evidence="1">The sequence shown here is derived from an EMBL/GenBank/DDBJ whole genome shotgun (WGS) entry which is preliminary data.</text>
</comment>
<evidence type="ECO:0000313" key="1">
    <source>
        <dbReference type="EMBL" id="TEY35758.1"/>
    </source>
</evidence>
<proteinExistence type="predicted"/>
<evidence type="ECO:0000313" key="2">
    <source>
        <dbReference type="Proteomes" id="UP000297299"/>
    </source>
</evidence>
<organism evidence="1 2">
    <name type="scientific">Botryotinia calthae</name>
    <dbReference type="NCBI Taxonomy" id="38488"/>
    <lineage>
        <taxon>Eukaryota</taxon>
        <taxon>Fungi</taxon>
        <taxon>Dikarya</taxon>
        <taxon>Ascomycota</taxon>
        <taxon>Pezizomycotina</taxon>
        <taxon>Leotiomycetes</taxon>
        <taxon>Helotiales</taxon>
        <taxon>Sclerotiniaceae</taxon>
        <taxon>Botryotinia</taxon>
    </lineage>
</organism>